<evidence type="ECO:0000256" key="4">
    <source>
        <dbReference type="ARBA" id="ARBA00023239"/>
    </source>
</evidence>
<proteinExistence type="predicted"/>
<dbReference type="OrthoDB" id="9769113at2"/>
<dbReference type="AlphaFoldDB" id="A0A494X6X1"/>
<name>A0A494X6X1_9BURK</name>
<dbReference type="Gene3D" id="3.40.50.720">
    <property type="entry name" value="NAD(P)-binding Rossmann-like Domain"/>
    <property type="match status" value="1"/>
</dbReference>
<dbReference type="GO" id="GO:0005737">
    <property type="term" value="C:cytoplasm"/>
    <property type="evidence" value="ECO:0007669"/>
    <property type="project" value="TreeGrafter"/>
</dbReference>
<dbReference type="InterPro" id="IPR044516">
    <property type="entry name" value="UXS-like"/>
</dbReference>
<evidence type="ECO:0000256" key="3">
    <source>
        <dbReference type="ARBA" id="ARBA00023027"/>
    </source>
</evidence>
<dbReference type="Pfam" id="PF01370">
    <property type="entry name" value="Epimerase"/>
    <property type="match status" value="1"/>
</dbReference>
<dbReference type="EMBL" id="RBZU01000015">
    <property type="protein sequence ID" value="RKP46180.1"/>
    <property type="molecule type" value="Genomic_DNA"/>
</dbReference>
<dbReference type="InterPro" id="IPR036291">
    <property type="entry name" value="NAD(P)-bd_dom_sf"/>
</dbReference>
<organism evidence="6 7">
    <name type="scientific">Pararobbsia silviterrae</name>
    <dbReference type="NCBI Taxonomy" id="1792498"/>
    <lineage>
        <taxon>Bacteria</taxon>
        <taxon>Pseudomonadati</taxon>
        <taxon>Pseudomonadota</taxon>
        <taxon>Betaproteobacteria</taxon>
        <taxon>Burkholderiales</taxon>
        <taxon>Burkholderiaceae</taxon>
        <taxon>Pararobbsia</taxon>
    </lineage>
</organism>
<dbReference type="PANTHER" id="PTHR43078">
    <property type="entry name" value="UDP-GLUCURONIC ACID DECARBOXYLASE-RELATED"/>
    <property type="match status" value="1"/>
</dbReference>
<comment type="caution">
    <text evidence="6">The sequence shown here is derived from an EMBL/GenBank/DDBJ whole genome shotgun (WGS) entry which is preliminary data.</text>
</comment>
<evidence type="ECO:0000259" key="5">
    <source>
        <dbReference type="Pfam" id="PF01370"/>
    </source>
</evidence>
<gene>
    <name evidence="6" type="ORF">D7S86_24995</name>
</gene>
<dbReference type="GO" id="GO:0070403">
    <property type="term" value="F:NAD+ binding"/>
    <property type="evidence" value="ECO:0007669"/>
    <property type="project" value="InterPro"/>
</dbReference>
<evidence type="ECO:0000313" key="6">
    <source>
        <dbReference type="EMBL" id="RKP46180.1"/>
    </source>
</evidence>
<protein>
    <submittedName>
        <fullName evidence="6">NAD-dependent epimerase/dehydratase family protein</fullName>
    </submittedName>
</protein>
<dbReference type="InterPro" id="IPR001509">
    <property type="entry name" value="Epimerase_deHydtase"/>
</dbReference>
<dbReference type="SUPFAM" id="SSF51735">
    <property type="entry name" value="NAD(P)-binding Rossmann-fold domains"/>
    <property type="match status" value="1"/>
</dbReference>
<comment type="cofactor">
    <cofactor evidence="1">
        <name>NAD(+)</name>
        <dbReference type="ChEBI" id="CHEBI:57540"/>
    </cofactor>
</comment>
<dbReference type="GO" id="GO:0042732">
    <property type="term" value="P:D-xylose metabolic process"/>
    <property type="evidence" value="ECO:0007669"/>
    <property type="project" value="InterPro"/>
</dbReference>
<evidence type="ECO:0000256" key="2">
    <source>
        <dbReference type="ARBA" id="ARBA00022793"/>
    </source>
</evidence>
<dbReference type="RefSeq" id="WP_121090537.1">
    <property type="nucleotide sequence ID" value="NZ_RBZU01000015.1"/>
</dbReference>
<keyword evidence="4" id="KW-0456">Lyase</keyword>
<dbReference type="Proteomes" id="UP000270342">
    <property type="component" value="Unassembled WGS sequence"/>
</dbReference>
<keyword evidence="2" id="KW-0210">Decarboxylase</keyword>
<sequence>MQTQLSHTIVSEDLAAIIDADLPWERFEGKTVLVTGAGGLVGSYIVWTLLALNERSDKPVKVIASGRNASALAHKLGAHEHLRLVELPLTNVAPLELKADFVIHAASPSRTSIHRDDPLGTIAPNVFGTQALLELAQRSRAEGFLFVSSGAVYGQPELADGQRVHEDIAASYGHLNPVMSYAEGKRMGEFLCRAWAAQHGLQTTIARLGHTYGPGLEETDERVFADFAFRILRNEPIVIKSAGTAIRPFCYVTDAIVGLFTILLRGGKGEAYNLVNVRNEFSMLELASALREEFSERNVHVEVLGQSSHSFQKQILLSTDKLEALGWEPKISIREGFRRTIESY</sequence>
<accession>A0A494X6X1</accession>
<evidence type="ECO:0000256" key="1">
    <source>
        <dbReference type="ARBA" id="ARBA00001911"/>
    </source>
</evidence>
<reference evidence="6 7" key="1">
    <citation type="submission" date="2018-10" db="EMBL/GenBank/DDBJ databases">
        <title>Robbsia sp. DHC34, isolated from soil.</title>
        <authorList>
            <person name="Gao Z.-H."/>
            <person name="Qiu L.-H."/>
        </authorList>
    </citation>
    <scope>NUCLEOTIDE SEQUENCE [LARGE SCALE GENOMIC DNA]</scope>
    <source>
        <strain evidence="6 7">DHC34</strain>
    </source>
</reference>
<evidence type="ECO:0000313" key="7">
    <source>
        <dbReference type="Proteomes" id="UP000270342"/>
    </source>
</evidence>
<keyword evidence="3" id="KW-0520">NAD</keyword>
<dbReference type="GO" id="GO:0048040">
    <property type="term" value="F:UDP-glucuronate decarboxylase activity"/>
    <property type="evidence" value="ECO:0007669"/>
    <property type="project" value="TreeGrafter"/>
</dbReference>
<feature type="domain" description="NAD-dependent epimerase/dehydratase" evidence="5">
    <location>
        <begin position="32"/>
        <end position="274"/>
    </location>
</feature>
<dbReference type="PANTHER" id="PTHR43078:SF7">
    <property type="entry name" value="UDP-GLUCURONATE DECARBOXYLASE"/>
    <property type="match status" value="1"/>
</dbReference>
<keyword evidence="7" id="KW-1185">Reference proteome</keyword>